<evidence type="ECO:0008006" key="3">
    <source>
        <dbReference type="Google" id="ProtNLM"/>
    </source>
</evidence>
<reference evidence="2" key="1">
    <citation type="journal article" date="2013" name="Nature">
        <title>Draft genome of the wheat A-genome progenitor Triticum urartu.</title>
        <authorList>
            <person name="Ling H.Q."/>
            <person name="Zhao S."/>
            <person name="Liu D."/>
            <person name="Wang J."/>
            <person name="Sun H."/>
            <person name="Zhang C."/>
            <person name="Fan H."/>
            <person name="Li D."/>
            <person name="Dong L."/>
            <person name="Tao Y."/>
            <person name="Gao C."/>
            <person name="Wu H."/>
            <person name="Li Y."/>
            <person name="Cui Y."/>
            <person name="Guo X."/>
            <person name="Zheng S."/>
            <person name="Wang B."/>
            <person name="Yu K."/>
            <person name="Liang Q."/>
            <person name="Yang W."/>
            <person name="Lou X."/>
            <person name="Chen J."/>
            <person name="Feng M."/>
            <person name="Jian J."/>
            <person name="Zhang X."/>
            <person name="Luo G."/>
            <person name="Jiang Y."/>
            <person name="Liu J."/>
            <person name="Wang Z."/>
            <person name="Sha Y."/>
            <person name="Zhang B."/>
            <person name="Wu H."/>
            <person name="Tang D."/>
            <person name="Shen Q."/>
            <person name="Xue P."/>
            <person name="Zou S."/>
            <person name="Wang X."/>
            <person name="Liu X."/>
            <person name="Wang F."/>
            <person name="Yang Y."/>
            <person name="An X."/>
            <person name="Dong Z."/>
            <person name="Zhang K."/>
            <person name="Zhang X."/>
            <person name="Luo M.C."/>
            <person name="Dvorak J."/>
            <person name="Tong Y."/>
            <person name="Wang J."/>
            <person name="Yang H."/>
            <person name="Li Z."/>
            <person name="Wang D."/>
            <person name="Zhang A."/>
            <person name="Wang J."/>
        </authorList>
    </citation>
    <scope>NUCLEOTIDE SEQUENCE</scope>
    <source>
        <strain evidence="2">cv. G1812</strain>
    </source>
</reference>
<dbReference type="InterPro" id="IPR036691">
    <property type="entry name" value="Endo/exonu/phosph_ase_sf"/>
</dbReference>
<dbReference type="EnsemblPlants" id="TuG1812G0400002565.01.T01">
    <property type="protein sequence ID" value="TuG1812G0400002565.01.T01.cds429124"/>
    <property type="gene ID" value="TuG1812G0400002565.01"/>
</dbReference>
<evidence type="ECO:0000313" key="1">
    <source>
        <dbReference type="EnsemblPlants" id="TuG1812G0400002565.01.T01.cds429124"/>
    </source>
</evidence>
<reference evidence="1" key="2">
    <citation type="submission" date="2018-03" db="EMBL/GenBank/DDBJ databases">
        <title>The Triticum urartu genome reveals the dynamic nature of wheat genome evolution.</title>
        <authorList>
            <person name="Ling H."/>
            <person name="Ma B."/>
            <person name="Shi X."/>
            <person name="Liu H."/>
            <person name="Dong L."/>
            <person name="Sun H."/>
            <person name="Cao Y."/>
            <person name="Gao Q."/>
            <person name="Zheng S."/>
            <person name="Li Y."/>
            <person name="Yu Y."/>
            <person name="Du H."/>
            <person name="Qi M."/>
            <person name="Li Y."/>
            <person name="Yu H."/>
            <person name="Cui Y."/>
            <person name="Wang N."/>
            <person name="Chen C."/>
            <person name="Wu H."/>
            <person name="Zhao Y."/>
            <person name="Zhang J."/>
            <person name="Li Y."/>
            <person name="Zhou W."/>
            <person name="Zhang B."/>
            <person name="Hu W."/>
            <person name="Eijk M."/>
            <person name="Tang J."/>
            <person name="Witsenboer H."/>
            <person name="Zhao S."/>
            <person name="Li Z."/>
            <person name="Zhang A."/>
            <person name="Wang D."/>
            <person name="Liang C."/>
        </authorList>
    </citation>
    <scope>NUCLEOTIDE SEQUENCE [LARGE SCALE GENOMIC DNA]</scope>
    <source>
        <strain evidence="1">cv. G1812</strain>
    </source>
</reference>
<organism evidence="1 2">
    <name type="scientific">Triticum urartu</name>
    <name type="common">Red wild einkorn</name>
    <name type="synonym">Crithodium urartu</name>
    <dbReference type="NCBI Taxonomy" id="4572"/>
    <lineage>
        <taxon>Eukaryota</taxon>
        <taxon>Viridiplantae</taxon>
        <taxon>Streptophyta</taxon>
        <taxon>Embryophyta</taxon>
        <taxon>Tracheophyta</taxon>
        <taxon>Spermatophyta</taxon>
        <taxon>Magnoliopsida</taxon>
        <taxon>Liliopsida</taxon>
        <taxon>Poales</taxon>
        <taxon>Poaceae</taxon>
        <taxon>BOP clade</taxon>
        <taxon>Pooideae</taxon>
        <taxon>Triticodae</taxon>
        <taxon>Triticeae</taxon>
        <taxon>Triticinae</taxon>
        <taxon>Triticum</taxon>
    </lineage>
</organism>
<evidence type="ECO:0000313" key="2">
    <source>
        <dbReference type="Proteomes" id="UP000015106"/>
    </source>
</evidence>
<accession>A0A8R7U802</accession>
<dbReference type="Proteomes" id="UP000015106">
    <property type="component" value="Chromosome 4"/>
</dbReference>
<keyword evidence="2" id="KW-1185">Reference proteome</keyword>
<name>A0A8R7U802_TRIUA</name>
<dbReference type="SUPFAM" id="SSF56219">
    <property type="entry name" value="DNase I-like"/>
    <property type="match status" value="1"/>
</dbReference>
<proteinExistence type="predicted"/>
<reference evidence="1" key="3">
    <citation type="submission" date="2022-06" db="UniProtKB">
        <authorList>
            <consortium name="EnsemblPlants"/>
        </authorList>
    </citation>
    <scope>IDENTIFICATION</scope>
</reference>
<dbReference type="Gene3D" id="3.60.10.10">
    <property type="entry name" value="Endonuclease/exonuclease/phosphatase"/>
    <property type="match status" value="1"/>
</dbReference>
<sequence length="106" mass="12304">MCRKGEFVISAMVRSLADDKIRKVSSMYGPQEVEDKIKFLEELAHLGQQVQVPWIINGDFNLVSKEEERSTRRINRRTANKFRHTLNSLGLHDMPLAGRRFTWCNG</sequence>
<protein>
    <recommendedName>
        <fullName evidence="3">Endonuclease/exonuclease/phosphatase domain-containing protein</fullName>
    </recommendedName>
</protein>
<dbReference type="AlphaFoldDB" id="A0A8R7U802"/>
<dbReference type="Gramene" id="TuG1812G0400002565.01.T01">
    <property type="protein sequence ID" value="TuG1812G0400002565.01.T01.cds429124"/>
    <property type="gene ID" value="TuG1812G0400002565.01"/>
</dbReference>